<dbReference type="Proteomes" id="UP000596902">
    <property type="component" value="Unassembled WGS sequence"/>
</dbReference>
<protein>
    <submittedName>
        <fullName evidence="1">Uncharacterized protein</fullName>
    </submittedName>
</protein>
<proteinExistence type="predicted"/>
<sequence>MKGQIRPRLFDEFIEGRHKLRRSASRWLAGCAARSGVSWLSVGWPTLRSIDEKQEFDLLSSICSAYTVLDGVALAVSVAWASGTTSSEGEQDIYYHRDSGFQ</sequence>
<dbReference type="GeneID" id="62204454"/>
<keyword evidence="2" id="KW-1185">Reference proteome</keyword>
<evidence type="ECO:0000313" key="1">
    <source>
        <dbReference type="EMBL" id="KAF7675510.1"/>
    </source>
</evidence>
<accession>A0A8H7EED7</accession>
<dbReference type="RefSeq" id="XP_038785773.1">
    <property type="nucleotide sequence ID" value="XM_038931276.1"/>
</dbReference>
<dbReference type="AlphaFoldDB" id="A0A8H7EED7"/>
<dbReference type="EMBL" id="JAAABM010000008">
    <property type="protein sequence ID" value="KAF7675510.1"/>
    <property type="molecule type" value="Genomic_DNA"/>
</dbReference>
<organism evidence="1 2">
    <name type="scientific">Alternaria burnsii</name>
    <dbReference type="NCBI Taxonomy" id="1187904"/>
    <lineage>
        <taxon>Eukaryota</taxon>
        <taxon>Fungi</taxon>
        <taxon>Dikarya</taxon>
        <taxon>Ascomycota</taxon>
        <taxon>Pezizomycotina</taxon>
        <taxon>Dothideomycetes</taxon>
        <taxon>Pleosporomycetidae</taxon>
        <taxon>Pleosporales</taxon>
        <taxon>Pleosporineae</taxon>
        <taxon>Pleosporaceae</taxon>
        <taxon>Alternaria</taxon>
        <taxon>Alternaria sect. Alternaria</taxon>
    </lineage>
</organism>
<evidence type="ECO:0000313" key="2">
    <source>
        <dbReference type="Proteomes" id="UP000596902"/>
    </source>
</evidence>
<reference evidence="1" key="1">
    <citation type="submission" date="2020-01" db="EMBL/GenBank/DDBJ databases">
        <authorList>
            <person name="Feng Z.H.Z."/>
        </authorList>
    </citation>
    <scope>NUCLEOTIDE SEQUENCE</scope>
    <source>
        <strain evidence="1">CBS107.38</strain>
    </source>
</reference>
<comment type="caution">
    <text evidence="1">The sequence shown here is derived from an EMBL/GenBank/DDBJ whole genome shotgun (WGS) entry which is preliminary data.</text>
</comment>
<reference evidence="1" key="2">
    <citation type="submission" date="2020-08" db="EMBL/GenBank/DDBJ databases">
        <title>Draft Genome Sequence of Cumin Blight Pathogen Alternaria burnsii.</title>
        <authorList>
            <person name="Feng Z."/>
        </authorList>
    </citation>
    <scope>NUCLEOTIDE SEQUENCE</scope>
    <source>
        <strain evidence="1">CBS107.38</strain>
    </source>
</reference>
<gene>
    <name evidence="1" type="ORF">GT037_006229</name>
</gene>
<name>A0A8H7EED7_9PLEO</name>